<name>A0ACB7YAP6_9ERIC</name>
<evidence type="ECO:0000313" key="1">
    <source>
        <dbReference type="EMBL" id="KAH7850543.1"/>
    </source>
</evidence>
<keyword evidence="2" id="KW-1185">Reference proteome</keyword>
<organism evidence="1 2">
    <name type="scientific">Vaccinium darrowii</name>
    <dbReference type="NCBI Taxonomy" id="229202"/>
    <lineage>
        <taxon>Eukaryota</taxon>
        <taxon>Viridiplantae</taxon>
        <taxon>Streptophyta</taxon>
        <taxon>Embryophyta</taxon>
        <taxon>Tracheophyta</taxon>
        <taxon>Spermatophyta</taxon>
        <taxon>Magnoliopsida</taxon>
        <taxon>eudicotyledons</taxon>
        <taxon>Gunneridae</taxon>
        <taxon>Pentapetalae</taxon>
        <taxon>asterids</taxon>
        <taxon>Ericales</taxon>
        <taxon>Ericaceae</taxon>
        <taxon>Vaccinioideae</taxon>
        <taxon>Vaccinieae</taxon>
        <taxon>Vaccinium</taxon>
    </lineage>
</organism>
<reference evidence="1 2" key="1">
    <citation type="journal article" date="2021" name="Hortic Res">
        <title>High-quality reference genome and annotation aids understanding of berry development for evergreen blueberry (Vaccinium darrowii).</title>
        <authorList>
            <person name="Yu J."/>
            <person name="Hulse-Kemp A.M."/>
            <person name="Babiker E."/>
            <person name="Staton M."/>
        </authorList>
    </citation>
    <scope>NUCLEOTIDE SEQUENCE [LARGE SCALE GENOMIC DNA]</scope>
    <source>
        <strain evidence="2">cv. NJ 8807/NJ 8810</strain>
        <tissue evidence="1">Young leaf</tissue>
    </source>
</reference>
<dbReference type="EMBL" id="CM037157">
    <property type="protein sequence ID" value="KAH7850543.1"/>
    <property type="molecule type" value="Genomic_DNA"/>
</dbReference>
<comment type="caution">
    <text evidence="1">The sequence shown here is derived from an EMBL/GenBank/DDBJ whole genome shotgun (WGS) entry which is preliminary data.</text>
</comment>
<proteinExistence type="predicted"/>
<sequence>MFAQLLSCSFGSCDQGEDLSQNSSLCVCVTNLRKTLHPSPLFSSTHQKVMDHSENNSGSMQSSSGGDDQEYEFNSTTFGSISNNRYAPPPPQPPPPLVQPTLFDHQLQANNNLHHPFSHSPANLDLVWSRSDEPNYSTLGNLTPLSSSFPPSTQSQLGPGQGPLQSLHDGNTTHNRVVAPPNSVSDHQNQTNVGKTSRKRTRASRRAPTTVLTTDASNFRQMVQEFTGIPAPPFSASPYSRRLDLFGGGSTAMRPGHLDALGPLYPFRPSAQKVQQNPFVSSTSSSSSPSMLLTNTLGSTNNNDASTFASSYQMNMQNPILNSTFQSLLQSSGPHFGTKSQGSLGIPSMDHELGMGQQHVNATNLGEFSMQLGGSTNNNLTRSMWRGENGADEDQDQHLGSLNGNNGRPQNGTGGVYKMNGSGSVSEFRSEKRMENVSSRNEGTVDSWICPSD</sequence>
<gene>
    <name evidence="1" type="ORF">Vadar_034636</name>
</gene>
<evidence type="ECO:0000313" key="2">
    <source>
        <dbReference type="Proteomes" id="UP000828048"/>
    </source>
</evidence>
<dbReference type="Proteomes" id="UP000828048">
    <property type="component" value="Chromosome 7"/>
</dbReference>
<protein>
    <submittedName>
        <fullName evidence="1">Uncharacterized protein</fullName>
    </submittedName>
</protein>
<accession>A0ACB7YAP6</accession>